<evidence type="ECO:0000313" key="6">
    <source>
        <dbReference type="Proteomes" id="UP000799766"/>
    </source>
</evidence>
<dbReference type="SUPFAM" id="SSF54791">
    <property type="entry name" value="Eukaryotic type KH-domain (KH-domain type I)"/>
    <property type="match status" value="3"/>
</dbReference>
<dbReference type="InterPro" id="IPR004088">
    <property type="entry name" value="KH_dom_type_1"/>
</dbReference>
<feature type="compositionally biased region" description="Basic and acidic residues" evidence="3">
    <location>
        <begin position="146"/>
        <end position="169"/>
    </location>
</feature>
<feature type="domain" description="K Homology" evidence="4">
    <location>
        <begin position="303"/>
        <end position="374"/>
    </location>
</feature>
<dbReference type="InterPro" id="IPR004087">
    <property type="entry name" value="KH_dom"/>
</dbReference>
<dbReference type="AlphaFoldDB" id="A0A6A6P8X2"/>
<gene>
    <name evidence="5" type="ORF">BDY21DRAFT_161891</name>
</gene>
<evidence type="ECO:0000256" key="2">
    <source>
        <dbReference type="PROSITE-ProRule" id="PRU00117"/>
    </source>
</evidence>
<feature type="domain" description="K Homology" evidence="4">
    <location>
        <begin position="201"/>
        <end position="272"/>
    </location>
</feature>
<dbReference type="Pfam" id="PF00013">
    <property type="entry name" value="KH_1"/>
    <property type="match status" value="3"/>
</dbReference>
<feature type="region of interest" description="Disordered" evidence="3">
    <location>
        <begin position="272"/>
        <end position="293"/>
    </location>
</feature>
<accession>A0A6A6P8X2</accession>
<dbReference type="OrthoDB" id="5204190at2759"/>
<dbReference type="InterPro" id="IPR036612">
    <property type="entry name" value="KH_dom_type_1_sf"/>
</dbReference>
<feature type="compositionally biased region" description="Low complexity" evidence="3">
    <location>
        <begin position="22"/>
        <end position="71"/>
    </location>
</feature>
<name>A0A6A6P8X2_9PEZI</name>
<feature type="region of interest" description="Disordered" evidence="3">
    <location>
        <begin position="521"/>
        <end position="556"/>
    </location>
</feature>
<dbReference type="CDD" id="cd00105">
    <property type="entry name" value="KH-I"/>
    <property type="match status" value="2"/>
</dbReference>
<keyword evidence="6" id="KW-1185">Reference proteome</keyword>
<feature type="region of interest" description="Disordered" evidence="3">
    <location>
        <begin position="1"/>
        <end position="73"/>
    </location>
</feature>
<dbReference type="Gene3D" id="3.30.1370.10">
    <property type="entry name" value="K Homology domain, type 1"/>
    <property type="match status" value="3"/>
</dbReference>
<feature type="compositionally biased region" description="Basic residues" evidence="3">
    <location>
        <begin position="134"/>
        <end position="145"/>
    </location>
</feature>
<keyword evidence="1" id="KW-0677">Repeat</keyword>
<feature type="compositionally biased region" description="Low complexity" evidence="3">
    <location>
        <begin position="521"/>
        <end position="544"/>
    </location>
</feature>
<dbReference type="GO" id="GO:0003723">
    <property type="term" value="F:RNA binding"/>
    <property type="evidence" value="ECO:0007669"/>
    <property type="project" value="UniProtKB-UniRule"/>
</dbReference>
<dbReference type="EMBL" id="MU001673">
    <property type="protein sequence ID" value="KAF2460318.1"/>
    <property type="molecule type" value="Genomic_DNA"/>
</dbReference>
<feature type="domain" description="K Homology" evidence="4">
    <location>
        <begin position="407"/>
        <end position="477"/>
    </location>
</feature>
<evidence type="ECO:0000256" key="1">
    <source>
        <dbReference type="ARBA" id="ARBA00022737"/>
    </source>
</evidence>
<evidence type="ECO:0000259" key="4">
    <source>
        <dbReference type="SMART" id="SM00322"/>
    </source>
</evidence>
<feature type="region of interest" description="Disordered" evidence="3">
    <location>
        <begin position="481"/>
        <end position="508"/>
    </location>
</feature>
<feature type="region of interest" description="Disordered" evidence="3">
    <location>
        <begin position="111"/>
        <end position="205"/>
    </location>
</feature>
<evidence type="ECO:0000313" key="5">
    <source>
        <dbReference type="EMBL" id="KAF2460318.1"/>
    </source>
</evidence>
<sequence length="588" mass="61203">MDGGPNISEILAALAGQPNAGGTPSQSATPQQQQPAAAAYGAPAAGAPAPAGYPGALTTPTPPAGAGFALPQPTSTGHVDLRNIRAVNSGSVSYSDALAKARGFAAERGVSTYDGRSGAGSPRDDPRGSSGRASYRRSRSRSRSPPRRDHYNPYRDDRRGGGGYRDRSRSPSRRGNFSPAPGGGRGRDGFRSPIGNNGREEDNQETILVDSALVGLVIGRQGENLRRVEQDTGTRIQFITGPDSGSAQRQCRITGNARSRLDAKREIYRIIDENGGNPPRETGPGGRDMPGSVKPNQPLLREGENSIQIMVPDRTVGLIIGRAGETIKDLQERSGCHVNIVGQNKSVNGLRPVNLIGSPAAAAKAKELILEIVDSDTRNMGPPPRESRGGGGGGGGSGYENHGGSDGKLNDHVTVPSEAVGMIIGKGGETIKEMQNSTGCKINVAQASGADIDREIGLVGSKAAIEAARQAILEKVETVVSRDSKNGGFGGRRGGRDNNSASDPYSQQQQAAYGLYQQPGQNQYAAQQAAPGTGTAGAGDAADPSMDPNNDPRYAPWGGYQNYVAMWYAAMARQGQQAGGEQPKPPGA</sequence>
<dbReference type="SMART" id="SM00322">
    <property type="entry name" value="KH"/>
    <property type="match status" value="3"/>
</dbReference>
<feature type="compositionally biased region" description="Polar residues" evidence="3">
    <location>
        <begin position="497"/>
        <end position="506"/>
    </location>
</feature>
<reference evidence="5" key="1">
    <citation type="journal article" date="2020" name="Stud. Mycol.">
        <title>101 Dothideomycetes genomes: a test case for predicting lifestyles and emergence of pathogens.</title>
        <authorList>
            <person name="Haridas S."/>
            <person name="Albert R."/>
            <person name="Binder M."/>
            <person name="Bloem J."/>
            <person name="Labutti K."/>
            <person name="Salamov A."/>
            <person name="Andreopoulos B."/>
            <person name="Baker S."/>
            <person name="Barry K."/>
            <person name="Bills G."/>
            <person name="Bluhm B."/>
            <person name="Cannon C."/>
            <person name="Castanera R."/>
            <person name="Culley D."/>
            <person name="Daum C."/>
            <person name="Ezra D."/>
            <person name="Gonzalez J."/>
            <person name="Henrissat B."/>
            <person name="Kuo A."/>
            <person name="Liang C."/>
            <person name="Lipzen A."/>
            <person name="Lutzoni F."/>
            <person name="Magnuson J."/>
            <person name="Mondo S."/>
            <person name="Nolan M."/>
            <person name="Ohm R."/>
            <person name="Pangilinan J."/>
            <person name="Park H.-J."/>
            <person name="Ramirez L."/>
            <person name="Alfaro M."/>
            <person name="Sun H."/>
            <person name="Tritt A."/>
            <person name="Yoshinaga Y."/>
            <person name="Zwiers L.-H."/>
            <person name="Turgeon B."/>
            <person name="Goodwin S."/>
            <person name="Spatafora J."/>
            <person name="Crous P."/>
            <person name="Grigoriev I."/>
        </authorList>
    </citation>
    <scope>NUCLEOTIDE SEQUENCE</scope>
    <source>
        <strain evidence="5">ATCC 16933</strain>
    </source>
</reference>
<feature type="region of interest" description="Disordered" evidence="3">
    <location>
        <begin position="374"/>
        <end position="412"/>
    </location>
</feature>
<dbReference type="PROSITE" id="PS50084">
    <property type="entry name" value="KH_TYPE_1"/>
    <property type="match status" value="3"/>
</dbReference>
<evidence type="ECO:0000256" key="3">
    <source>
        <dbReference type="SAM" id="MobiDB-lite"/>
    </source>
</evidence>
<protein>
    <recommendedName>
        <fullName evidence="4">K Homology domain-containing protein</fullName>
    </recommendedName>
</protein>
<organism evidence="5 6">
    <name type="scientific">Lineolata rhizophorae</name>
    <dbReference type="NCBI Taxonomy" id="578093"/>
    <lineage>
        <taxon>Eukaryota</taxon>
        <taxon>Fungi</taxon>
        <taxon>Dikarya</taxon>
        <taxon>Ascomycota</taxon>
        <taxon>Pezizomycotina</taxon>
        <taxon>Dothideomycetes</taxon>
        <taxon>Dothideomycetes incertae sedis</taxon>
        <taxon>Lineolatales</taxon>
        <taxon>Lineolataceae</taxon>
        <taxon>Lineolata</taxon>
    </lineage>
</organism>
<dbReference type="PANTHER" id="PTHR10288">
    <property type="entry name" value="KH DOMAIN CONTAINING RNA BINDING PROTEIN"/>
    <property type="match status" value="1"/>
</dbReference>
<dbReference type="Proteomes" id="UP000799766">
    <property type="component" value="Unassembled WGS sequence"/>
</dbReference>
<feature type="compositionally biased region" description="Gly residues" evidence="3">
    <location>
        <begin position="389"/>
        <end position="398"/>
    </location>
</feature>
<proteinExistence type="predicted"/>
<keyword evidence="2" id="KW-0694">RNA-binding</keyword>